<gene>
    <name evidence="1" type="ORF">BJ085DRAFT_31530</name>
</gene>
<dbReference type="EMBL" id="ML002440">
    <property type="protein sequence ID" value="RKP37840.1"/>
    <property type="molecule type" value="Genomic_DNA"/>
</dbReference>
<proteinExistence type="predicted"/>
<accession>A0A4P9ZYL0</accession>
<sequence length="150" mass="15868">MGPRQKDGLCVAGSPVSPLLSIRVFRGNRVVYAVSLDEGELAGTWKLTECHEVQGCNHQGPAVGREPLFITPDAPHPTLVVSKQGLEGDTPAYQGTIVASWNAVFLPLSKGFFGAGAGQPTGMVDNRLRGFAEVGEVEQKGADDPHSQCI</sequence>
<evidence type="ECO:0000313" key="1">
    <source>
        <dbReference type="EMBL" id="RKP37840.1"/>
    </source>
</evidence>
<protein>
    <submittedName>
        <fullName evidence="1">Uncharacterized protein</fullName>
    </submittedName>
</protein>
<organism evidence="1 2">
    <name type="scientific">Dimargaris cristalligena</name>
    <dbReference type="NCBI Taxonomy" id="215637"/>
    <lineage>
        <taxon>Eukaryota</taxon>
        <taxon>Fungi</taxon>
        <taxon>Fungi incertae sedis</taxon>
        <taxon>Zoopagomycota</taxon>
        <taxon>Kickxellomycotina</taxon>
        <taxon>Dimargaritomycetes</taxon>
        <taxon>Dimargaritales</taxon>
        <taxon>Dimargaritaceae</taxon>
        <taxon>Dimargaris</taxon>
    </lineage>
</organism>
<evidence type="ECO:0000313" key="2">
    <source>
        <dbReference type="Proteomes" id="UP000268162"/>
    </source>
</evidence>
<dbReference type="Proteomes" id="UP000268162">
    <property type="component" value="Unassembled WGS sequence"/>
</dbReference>
<keyword evidence="2" id="KW-1185">Reference proteome</keyword>
<name>A0A4P9ZYL0_9FUNG</name>
<reference evidence="2" key="1">
    <citation type="journal article" date="2018" name="Nat. Microbiol.">
        <title>Leveraging single-cell genomics to expand the fungal tree of life.</title>
        <authorList>
            <person name="Ahrendt S.R."/>
            <person name="Quandt C.A."/>
            <person name="Ciobanu D."/>
            <person name="Clum A."/>
            <person name="Salamov A."/>
            <person name="Andreopoulos B."/>
            <person name="Cheng J.F."/>
            <person name="Woyke T."/>
            <person name="Pelin A."/>
            <person name="Henrissat B."/>
            <person name="Reynolds N.K."/>
            <person name="Benny G.L."/>
            <person name="Smith M.E."/>
            <person name="James T.Y."/>
            <person name="Grigoriev I.V."/>
        </authorList>
    </citation>
    <scope>NUCLEOTIDE SEQUENCE [LARGE SCALE GENOMIC DNA]</scope>
    <source>
        <strain evidence="2">RSA 468</strain>
    </source>
</reference>
<dbReference type="AlphaFoldDB" id="A0A4P9ZYL0"/>